<dbReference type="Pfam" id="PF00483">
    <property type="entry name" value="NTP_transferase"/>
    <property type="match status" value="1"/>
</dbReference>
<keyword evidence="5" id="KW-0548">Nucleotidyltransferase</keyword>
<dbReference type="InterPro" id="IPR056818">
    <property type="entry name" value="GlmU/GlgC-like_hexapep"/>
</dbReference>
<organism evidence="5">
    <name type="scientific">Candidatus Enterococcus dunnyi</name>
    <dbReference type="NCBI Taxonomy" id="1834192"/>
    <lineage>
        <taxon>Bacteria</taxon>
        <taxon>Bacillati</taxon>
        <taxon>Bacillota</taxon>
        <taxon>Bacilli</taxon>
        <taxon>Lactobacillales</taxon>
        <taxon>Enterococcaceae</taxon>
        <taxon>Enterococcus</taxon>
    </lineage>
</organism>
<dbReference type="OrthoDB" id="9801810at2"/>
<dbReference type="CDD" id="cd04651">
    <property type="entry name" value="LbH_G1P_AT_C"/>
    <property type="match status" value="1"/>
</dbReference>
<dbReference type="InterPro" id="IPR011832">
    <property type="entry name" value="GlgDAde_trans"/>
</dbReference>
<dbReference type="InterPro" id="IPR029044">
    <property type="entry name" value="Nucleotide-diphossugar_trans"/>
</dbReference>
<evidence type="ECO:0000313" key="6">
    <source>
        <dbReference type="EMBL" id="WYJ93272.1"/>
    </source>
</evidence>
<evidence type="ECO:0000313" key="7">
    <source>
        <dbReference type="Proteomes" id="UP000196151"/>
    </source>
</evidence>
<accession>A0A200J8U2</accession>
<dbReference type="GO" id="GO:0005978">
    <property type="term" value="P:glycogen biosynthetic process"/>
    <property type="evidence" value="ECO:0007669"/>
    <property type="project" value="UniProtKB-KW"/>
</dbReference>
<proteinExistence type="inferred from homology"/>
<reference evidence="6" key="2">
    <citation type="submission" date="2017-05" db="EMBL/GenBank/DDBJ databases">
        <authorList>
            <consortium name="The Broad Institute Genomics Platform"/>
            <consortium name="The Broad Institute Genomic Center for Infectious Diseases"/>
            <person name="Earl A."/>
            <person name="Manson A."/>
            <person name="Schwartman J."/>
            <person name="Gilmore M."/>
            <person name="Abouelleil A."/>
            <person name="Cao P."/>
            <person name="Chapman S."/>
            <person name="Cusick C."/>
            <person name="Shea T."/>
            <person name="Young S."/>
            <person name="Neafsey D."/>
            <person name="Nusbaum C."/>
            <person name="Birren B."/>
        </authorList>
    </citation>
    <scope>NUCLEOTIDE SEQUENCE</scope>
    <source>
        <strain evidence="6">9D6_DIV0238</strain>
    </source>
</reference>
<dbReference type="Gene3D" id="2.160.10.10">
    <property type="entry name" value="Hexapeptide repeat proteins"/>
    <property type="match status" value="1"/>
</dbReference>
<evidence type="ECO:0000256" key="1">
    <source>
        <dbReference type="ARBA" id="ARBA00010443"/>
    </source>
</evidence>
<evidence type="ECO:0000259" key="3">
    <source>
        <dbReference type="Pfam" id="PF00483"/>
    </source>
</evidence>
<dbReference type="InterPro" id="IPR005835">
    <property type="entry name" value="NTP_transferase_dom"/>
</dbReference>
<protein>
    <submittedName>
        <fullName evidence="5">Glucose-1-phosphate adenylyltransferase, GlgD subunit</fullName>
    </submittedName>
</protein>
<sequence length="384" mass="43808">MKTNSMCAVLGNISRFEGLWPLTENRPLDTLPFDCKYRLLDFPLSSIANANIHSILMVFNEGETRSVFDHIGGGKEWNLDSVQNSYFVYFYQDFLKQKAQGLPFFASMIEYLQKAESEYTVFLGSNHLCNVDLKKVLKQHLKQNNKMTVVYKKMPKGKVSLDASLIKLNDSAEALSVDRLDEQVHETEFVNLCMDMYIVQTDWLIKQLEAGQKKEDSPSIYTFLQQKIKEETTTAYEYTGYLSDIYNVKSYYQANMDMLDPKNFKDLLYSGQKIYTKLKNEVPTFYSQDSKVKNSQCATGCIIEGEIENCLVSRRAVIRKGTVIKHSIIMANAKIKEDVQIEYAILDKNITIEAGIKIIGTKDQPVIIQKNQVVTADIIGGEMA</sequence>
<dbReference type="NCBIfam" id="TIGR02092">
    <property type="entry name" value="glgD"/>
    <property type="match status" value="1"/>
</dbReference>
<dbReference type="RefSeq" id="WP_087641374.1">
    <property type="nucleotide sequence ID" value="NZ_CP147246.1"/>
</dbReference>
<evidence type="ECO:0000313" key="5">
    <source>
        <dbReference type="EMBL" id="OUZ33598.1"/>
    </source>
</evidence>
<dbReference type="PANTHER" id="PTHR43523:SF6">
    <property type="entry name" value="GLYCOGEN BIOSYNTHESIS PROTEIN GLGD"/>
    <property type="match status" value="1"/>
</dbReference>
<dbReference type="PANTHER" id="PTHR43523">
    <property type="entry name" value="GLUCOSE-1-PHOSPHATE ADENYLYLTRANSFERASE-RELATED"/>
    <property type="match status" value="1"/>
</dbReference>
<feature type="domain" description="Glucose-1-phosphate adenylyltransferase/Bifunctional protein GlmU-like C-terminal hexapeptide" evidence="4">
    <location>
        <begin position="288"/>
        <end position="358"/>
    </location>
</feature>
<keyword evidence="7" id="KW-1185">Reference proteome</keyword>
<dbReference type="EMBL" id="NIBQ01000002">
    <property type="protein sequence ID" value="OUZ33598.1"/>
    <property type="molecule type" value="Genomic_DNA"/>
</dbReference>
<gene>
    <name evidence="6" type="ORF">A5889_000768</name>
    <name evidence="5" type="ORF">A5889_002313</name>
</gene>
<dbReference type="Proteomes" id="UP000196151">
    <property type="component" value="Chromosome"/>
</dbReference>
<evidence type="ECO:0000256" key="2">
    <source>
        <dbReference type="ARBA" id="ARBA00023056"/>
    </source>
</evidence>
<evidence type="ECO:0000259" key="4">
    <source>
        <dbReference type="Pfam" id="PF24894"/>
    </source>
</evidence>
<dbReference type="Gene3D" id="3.90.550.10">
    <property type="entry name" value="Spore Coat Polysaccharide Biosynthesis Protein SpsA, Chain A"/>
    <property type="match status" value="1"/>
</dbReference>
<name>A0A200J8U2_9ENTE</name>
<feature type="domain" description="Nucleotidyl transferase" evidence="3">
    <location>
        <begin position="19"/>
        <end position="259"/>
    </location>
</feature>
<dbReference type="SUPFAM" id="SSF53448">
    <property type="entry name" value="Nucleotide-diphospho-sugar transferases"/>
    <property type="match status" value="1"/>
</dbReference>
<dbReference type="InterPro" id="IPR011004">
    <property type="entry name" value="Trimer_LpxA-like_sf"/>
</dbReference>
<dbReference type="Pfam" id="PF24894">
    <property type="entry name" value="Hexapep_GlmU"/>
    <property type="match status" value="1"/>
</dbReference>
<keyword evidence="5" id="KW-0808">Transferase</keyword>
<dbReference type="SUPFAM" id="SSF51161">
    <property type="entry name" value="Trimeric LpxA-like enzymes"/>
    <property type="match status" value="1"/>
</dbReference>
<comment type="similarity">
    <text evidence="1">Belongs to the bacterial/plant glucose-1-phosphate adenylyltransferase family.</text>
</comment>
<reference evidence="6" key="3">
    <citation type="submission" date="2024-03" db="EMBL/GenBank/DDBJ databases">
        <title>The Genome Sequence of Enterococcus sp. DIV0238c.</title>
        <authorList>
            <consortium name="The Broad Institute Genomics Platform"/>
            <consortium name="The Broad Institute Microbial Omics Core"/>
            <consortium name="The Broad Institute Genomic Center for Infectious Diseases"/>
            <person name="Earl A."/>
            <person name="Manson A."/>
            <person name="Gilmore M."/>
            <person name="Schwartman J."/>
            <person name="Shea T."/>
            <person name="Abouelleil A."/>
            <person name="Cao P."/>
            <person name="Chapman S."/>
            <person name="Cusick C."/>
            <person name="Young S."/>
            <person name="Neafsey D."/>
            <person name="Nusbaum C."/>
            <person name="Birren B."/>
        </authorList>
    </citation>
    <scope>NUCLEOTIDE SEQUENCE</scope>
    <source>
        <strain evidence="6">9D6_DIV0238</strain>
    </source>
</reference>
<dbReference type="EMBL" id="CP147246">
    <property type="protein sequence ID" value="WYJ93272.1"/>
    <property type="molecule type" value="Genomic_DNA"/>
</dbReference>
<dbReference type="AlphaFoldDB" id="A0A200J8U2"/>
<reference evidence="5" key="1">
    <citation type="submission" date="2017-05" db="EMBL/GenBank/DDBJ databases">
        <title>The Genome Sequence of Enterococcus sp. 9D6_DIV0238.</title>
        <authorList>
            <consortium name="The Broad Institute Genomics Platform"/>
            <consortium name="The Broad Institute Genomic Center for Infectious Diseases"/>
            <person name="Earl A."/>
            <person name="Manson A."/>
            <person name="Schwartman J."/>
            <person name="Gilmore M."/>
            <person name="Abouelleil A."/>
            <person name="Cao P."/>
            <person name="Chapman S."/>
            <person name="Cusick C."/>
            <person name="Shea T."/>
            <person name="Young S."/>
            <person name="Neafsey D."/>
            <person name="Nusbaum C."/>
            <person name="Birren B."/>
        </authorList>
    </citation>
    <scope>NUCLEOTIDE SEQUENCE [LARGE SCALE GENOMIC DNA]</scope>
    <source>
        <strain evidence="5">9D6_DIV0238</strain>
    </source>
</reference>
<keyword evidence="2" id="KW-0320">Glycogen biosynthesis</keyword>
<dbReference type="InterPro" id="IPR011831">
    <property type="entry name" value="ADP-Glc_PPase"/>
</dbReference>
<dbReference type="GO" id="GO:0008878">
    <property type="term" value="F:glucose-1-phosphate adenylyltransferase activity"/>
    <property type="evidence" value="ECO:0007669"/>
    <property type="project" value="InterPro"/>
</dbReference>